<organism evidence="14 15">
    <name type="scientific">Hemibagrus wyckioides</name>
    <dbReference type="NCBI Taxonomy" id="337641"/>
    <lineage>
        <taxon>Eukaryota</taxon>
        <taxon>Metazoa</taxon>
        <taxon>Chordata</taxon>
        <taxon>Craniata</taxon>
        <taxon>Vertebrata</taxon>
        <taxon>Euteleostomi</taxon>
        <taxon>Actinopterygii</taxon>
        <taxon>Neopterygii</taxon>
        <taxon>Teleostei</taxon>
        <taxon>Ostariophysi</taxon>
        <taxon>Siluriformes</taxon>
        <taxon>Bagridae</taxon>
        <taxon>Hemibagrus</taxon>
    </lineage>
</organism>
<feature type="domain" description="C2H2-type" evidence="13">
    <location>
        <begin position="443"/>
        <end position="470"/>
    </location>
</feature>
<feature type="compositionally biased region" description="Basic residues" evidence="12">
    <location>
        <begin position="332"/>
        <end position="342"/>
    </location>
</feature>
<dbReference type="FunFam" id="3.30.160.60:FF:000048">
    <property type="entry name" value="GLI family zinc finger 3"/>
    <property type="match status" value="1"/>
</dbReference>
<gene>
    <name evidence="14" type="ORF">KOW79_009964</name>
</gene>
<feature type="region of interest" description="Disordered" evidence="12">
    <location>
        <begin position="166"/>
        <end position="228"/>
    </location>
</feature>
<feature type="region of interest" description="Disordered" evidence="12">
    <location>
        <begin position="1322"/>
        <end position="1411"/>
    </location>
</feature>
<dbReference type="Proteomes" id="UP000824219">
    <property type="component" value="Linkage Group LG11"/>
</dbReference>
<evidence type="ECO:0000256" key="10">
    <source>
        <dbReference type="ARBA" id="ARBA00023242"/>
    </source>
</evidence>
<evidence type="ECO:0000256" key="4">
    <source>
        <dbReference type="ARBA" id="ARBA00022737"/>
    </source>
</evidence>
<keyword evidence="3" id="KW-0479">Metal-binding</keyword>
<feature type="compositionally biased region" description="Polar residues" evidence="12">
    <location>
        <begin position="1016"/>
        <end position="1029"/>
    </location>
</feature>
<feature type="region of interest" description="Disordered" evidence="12">
    <location>
        <begin position="1016"/>
        <end position="1037"/>
    </location>
</feature>
<feature type="domain" description="C2H2-type" evidence="13">
    <location>
        <begin position="501"/>
        <end position="531"/>
    </location>
</feature>
<comment type="caution">
    <text evidence="14">The sequence shown here is derived from an EMBL/GenBank/DDBJ whole genome shotgun (WGS) entry which is preliminary data.</text>
</comment>
<dbReference type="Pfam" id="PF00096">
    <property type="entry name" value="zf-C2H2"/>
    <property type="match status" value="2"/>
</dbReference>
<dbReference type="OrthoDB" id="3214149at2759"/>
<keyword evidence="15" id="KW-1185">Reference proteome</keyword>
<dbReference type="InterPro" id="IPR036236">
    <property type="entry name" value="Znf_C2H2_sf"/>
</dbReference>
<dbReference type="PROSITE" id="PS50157">
    <property type="entry name" value="ZINC_FINGER_C2H2_2"/>
    <property type="match status" value="5"/>
</dbReference>
<keyword evidence="10" id="KW-0539">Nucleus</keyword>
<feature type="region of interest" description="Disordered" evidence="12">
    <location>
        <begin position="363"/>
        <end position="384"/>
    </location>
</feature>
<dbReference type="GO" id="GO:0007224">
    <property type="term" value="P:smoothened signaling pathway"/>
    <property type="evidence" value="ECO:0007669"/>
    <property type="project" value="TreeGrafter"/>
</dbReference>
<feature type="compositionally biased region" description="Polar residues" evidence="12">
    <location>
        <begin position="1213"/>
        <end position="1225"/>
    </location>
</feature>
<evidence type="ECO:0000256" key="7">
    <source>
        <dbReference type="ARBA" id="ARBA00023015"/>
    </source>
</evidence>
<dbReference type="SUPFAM" id="SSF57667">
    <property type="entry name" value="beta-beta-alpha zinc fingers"/>
    <property type="match status" value="3"/>
</dbReference>
<dbReference type="GO" id="GO:0005634">
    <property type="term" value="C:nucleus"/>
    <property type="evidence" value="ECO:0007669"/>
    <property type="project" value="UniProtKB-SubCell"/>
</dbReference>
<keyword evidence="8" id="KW-0238">DNA-binding</keyword>
<feature type="compositionally biased region" description="Low complexity" evidence="12">
    <location>
        <begin position="610"/>
        <end position="622"/>
    </location>
</feature>
<dbReference type="FunFam" id="3.30.160.60:FF:000036">
    <property type="entry name" value="GLI family zinc finger 3"/>
    <property type="match status" value="1"/>
</dbReference>
<dbReference type="GO" id="GO:0000978">
    <property type="term" value="F:RNA polymerase II cis-regulatory region sequence-specific DNA binding"/>
    <property type="evidence" value="ECO:0007669"/>
    <property type="project" value="TreeGrafter"/>
</dbReference>
<dbReference type="FunFam" id="3.30.160.60:FF:000019">
    <property type="entry name" value="GLI family zinc finger 3"/>
    <property type="match status" value="1"/>
</dbReference>
<name>A0A9D3NSL5_9TELE</name>
<feature type="domain" description="C2H2-type" evidence="13">
    <location>
        <begin position="532"/>
        <end position="562"/>
    </location>
</feature>
<feature type="domain" description="C2H2-type" evidence="13">
    <location>
        <begin position="471"/>
        <end position="500"/>
    </location>
</feature>
<dbReference type="InterPro" id="IPR056436">
    <property type="entry name" value="Znf-C2H2_ZIC1-5/GLI1-3-like"/>
</dbReference>
<protein>
    <recommendedName>
        <fullName evidence="13">C2H2-type domain-containing protein</fullName>
    </recommendedName>
</protein>
<dbReference type="FunFam" id="3.30.160.60:FF:000031">
    <property type="entry name" value="GLI family zinc finger 3"/>
    <property type="match status" value="1"/>
</dbReference>
<evidence type="ECO:0000256" key="1">
    <source>
        <dbReference type="ARBA" id="ARBA00004123"/>
    </source>
</evidence>
<feature type="region of interest" description="Disordered" evidence="12">
    <location>
        <begin position="545"/>
        <end position="639"/>
    </location>
</feature>
<feature type="compositionally biased region" description="Pro residues" evidence="12">
    <location>
        <begin position="167"/>
        <end position="176"/>
    </location>
</feature>
<feature type="region of interest" description="Disordered" evidence="12">
    <location>
        <begin position="1139"/>
        <end position="1228"/>
    </location>
</feature>
<feature type="region of interest" description="Disordered" evidence="12">
    <location>
        <begin position="1275"/>
        <end position="1307"/>
    </location>
</feature>
<evidence type="ECO:0000313" key="14">
    <source>
        <dbReference type="EMBL" id="KAG7326563.1"/>
    </source>
</evidence>
<dbReference type="GO" id="GO:0008270">
    <property type="term" value="F:zinc ion binding"/>
    <property type="evidence" value="ECO:0007669"/>
    <property type="project" value="UniProtKB-KW"/>
</dbReference>
<evidence type="ECO:0000256" key="2">
    <source>
        <dbReference type="ARBA" id="ARBA00010831"/>
    </source>
</evidence>
<dbReference type="SMART" id="SM00355">
    <property type="entry name" value="ZnF_C2H2"/>
    <property type="match status" value="5"/>
</dbReference>
<feature type="region of interest" description="Disordered" evidence="12">
    <location>
        <begin position="1"/>
        <end position="30"/>
    </location>
</feature>
<feature type="compositionally biased region" description="Polar residues" evidence="12">
    <location>
        <begin position="1506"/>
        <end position="1522"/>
    </location>
</feature>
<feature type="domain" description="C2H2-type" evidence="13">
    <location>
        <begin position="405"/>
        <end position="437"/>
    </location>
</feature>
<keyword evidence="5 11" id="KW-0863">Zinc-finger</keyword>
<evidence type="ECO:0000313" key="15">
    <source>
        <dbReference type="Proteomes" id="UP000824219"/>
    </source>
</evidence>
<evidence type="ECO:0000256" key="5">
    <source>
        <dbReference type="ARBA" id="ARBA00022771"/>
    </source>
</evidence>
<dbReference type="Gene3D" id="3.30.160.60">
    <property type="entry name" value="Classic Zinc Finger"/>
    <property type="match status" value="5"/>
</dbReference>
<dbReference type="FunFam" id="3.30.160.60:FF:000068">
    <property type="entry name" value="GLI family zinc finger 3"/>
    <property type="match status" value="1"/>
</dbReference>
<evidence type="ECO:0000256" key="8">
    <source>
        <dbReference type="ARBA" id="ARBA00023125"/>
    </source>
</evidence>
<evidence type="ECO:0000256" key="12">
    <source>
        <dbReference type="SAM" id="MobiDB-lite"/>
    </source>
</evidence>
<keyword evidence="6" id="KW-0862">Zinc</keyword>
<evidence type="ECO:0000256" key="11">
    <source>
        <dbReference type="PROSITE-ProRule" id="PRU00042"/>
    </source>
</evidence>
<keyword evidence="4" id="KW-0677">Repeat</keyword>
<sequence length="1554" mass="168444">MKASPTAQGLQSPKRLTGWHSGGNRMGKLEKKRVFIGNSQTPGKSLRPHKLMRTARESERSQEAFFCLEVTEFLCGSRAAPQQLCTSAKGPTGLAGVLAPMPVVMQPHHRLYHYNNTSQPSKGLAPSIKSPYSEVSPVCGAPCGQPPQSRAMYNPSFNPGACMDPYMRPPQGPPPHGMMGHRGMPPPEGGNGTPYCNQSNTMSAHHGFHHNQPGPEHLGSGDGSRFSTPRSILKLSKKRALSISPLSDTSVDLQTVIRTSPNSLVAFVNSRCGQNAASSYGHLSVGALSPSMGYSGSTNYQSRPQGNMYGTPLGHTPAPCHGPPTRLPPHNPRLHAPPKHGHMKTEPIIGSVMDGINVKSLEEHSEGDVASPSSTGTQDPLLGLLEGRDDLDKEEKPEPEAIYETNCHWESCSKEFDTQEQLVHHINNEHIHGEKKEFVCHWKDCSREQRPFKAQYMLVVHMRRHTGEKPHKCTFEGCNKAYSRLENLKTHLRSHTGEKPYVCEHEGCNKAFSNASDRAKHQNRTHSNEKPYVCKIPGCTKRYTDPSSLRKHVKTVHGPEAHITKKHRGDTGPRPPGSALTSASSELMVEKEERTREDCKLLAPENTQKSQPSPGGQSSCSSERSPLGSANNNDSGVEMNLNAAGSLEDLTAVEDGGGTSVAESNGGVVSGGMGMSAQALKRLENLKIDKLKQIRRQTPPGRGTVNKLPALSASGEMIGMCGPSPLLSNRRVMELSTPDLGGSGMGGIGRMVMPCPPSDRRGSGTSSLSSAYTVSRRSSVVSPYLSSRRSSEVSQLGTGGHCQSVIGNDVGGDPLSPESSHRTGLCQSSSGLPGLPNLTPAEQYILKAKYAAATGGPPPTPLPNMEQPGTPSRRSGFLSEYDGQPLPPFLHPVGNRRHSTNTEYGTGVIYPHQAPGNNMRRASDPVRSGADPQGLPKVQRFNSLSNMTLMGRRNALQHCGSDANNTRHMYSPRPPSITENVMMEAMAMEPQRNTTEGRDHGSMIQGADRVYMGYQQSQSHPHTGDQLSPGTEGMGCLDPSYQSQMQGQYHGQRGHIGVGDSMVQNEISNTLLQQAEYSMSTCQLSPSGPHYPGLGQTSEGSGPWGQNSQLHSPHVGVQAAMQFQDTGMQGQQYAQSLYGSNTDPNHQRVTIKPEQFHPPMGGSSACQNAKALQQHRQPSTMEVCQQGYPPQTKEHGLISKSSNPSCDFVHGQIKNQTDRQQQSQAGSFLHGGSLSLGCAGSVLAEDQRSQTPMLQVKEMMVRNYVQSQQALLWEQQQEQQTANSSLPQKPESMEVGEQPAMMQHSPQDQQINQNIYHNNYQGYTNQNVMSPSGHSQASSSVPVKEQMSGMQDSSYSHDMVPRPPPGRKTLSRQNSLSQQANGAYLSSPPNLSPGHSTASPRRNVRLPPVHPQQQHTDNFYYLGQIHMHHNMDKSLEPHDGSCRTQQHLAGIEPSTKAASVAYPQSTSMSNTLENLDLENAQIDFASIIEDPDPSSYSPVNPVLGHHSSSQASSRLTTPQNSITLPSNLSNMAIGDMTSMLTSLAGENKYLNTLT</sequence>
<feature type="compositionally biased region" description="Polar residues" evidence="12">
    <location>
        <begin position="1139"/>
        <end position="1148"/>
    </location>
</feature>
<dbReference type="PANTHER" id="PTHR45718:SF2">
    <property type="entry name" value="ZINC FINGER PROTEIN GLI1"/>
    <property type="match status" value="1"/>
</dbReference>
<evidence type="ECO:0000259" key="13">
    <source>
        <dbReference type="PROSITE" id="PS50157"/>
    </source>
</evidence>
<dbReference type="InterPro" id="IPR043359">
    <property type="entry name" value="GLI-like"/>
</dbReference>
<accession>A0A9D3NSL5</accession>
<evidence type="ECO:0000256" key="6">
    <source>
        <dbReference type="ARBA" id="ARBA00022833"/>
    </source>
</evidence>
<feature type="compositionally biased region" description="Polar residues" evidence="12">
    <location>
        <begin position="1387"/>
        <end position="1400"/>
    </location>
</feature>
<dbReference type="PANTHER" id="PTHR45718">
    <property type="entry name" value="TRANSCRIPTIONAL ACTIVATOR CUBITUS INTERRUPTUS"/>
    <property type="match status" value="1"/>
</dbReference>
<feature type="compositionally biased region" description="Polar residues" evidence="12">
    <location>
        <begin position="779"/>
        <end position="796"/>
    </location>
</feature>
<dbReference type="Pfam" id="PF23561">
    <property type="entry name" value="zf-C2H2_15"/>
    <property type="match status" value="1"/>
</dbReference>
<feature type="region of interest" description="Disordered" evidence="12">
    <location>
        <begin position="855"/>
        <end position="882"/>
    </location>
</feature>
<keyword evidence="9" id="KW-0804">Transcription</keyword>
<feature type="region of interest" description="Disordered" evidence="12">
    <location>
        <begin position="308"/>
        <end position="342"/>
    </location>
</feature>
<dbReference type="EMBL" id="JAHKSW010000011">
    <property type="protein sequence ID" value="KAG7326563.1"/>
    <property type="molecule type" value="Genomic_DNA"/>
</dbReference>
<dbReference type="InterPro" id="IPR013087">
    <property type="entry name" value="Znf_C2H2_type"/>
</dbReference>
<evidence type="ECO:0000256" key="3">
    <source>
        <dbReference type="ARBA" id="ARBA00022723"/>
    </source>
</evidence>
<reference evidence="14 15" key="1">
    <citation type="submission" date="2021-06" db="EMBL/GenBank/DDBJ databases">
        <title>Chromosome-level genome assembly of the red-tail catfish (Hemibagrus wyckioides).</title>
        <authorList>
            <person name="Shao F."/>
        </authorList>
    </citation>
    <scope>NUCLEOTIDE SEQUENCE [LARGE SCALE GENOMIC DNA]</scope>
    <source>
        <strain evidence="14">EC202008001</strain>
        <tissue evidence="14">Blood</tissue>
    </source>
</reference>
<feature type="compositionally biased region" description="Polar residues" evidence="12">
    <location>
        <begin position="1164"/>
        <end position="1183"/>
    </location>
</feature>
<dbReference type="GO" id="GO:0000981">
    <property type="term" value="F:DNA-binding transcription factor activity, RNA polymerase II-specific"/>
    <property type="evidence" value="ECO:0007669"/>
    <property type="project" value="TreeGrafter"/>
</dbReference>
<comment type="similarity">
    <text evidence="2">Belongs to the GLI C2H2-type zinc-finger protein family.</text>
</comment>
<feature type="region of interest" description="Disordered" evidence="12">
    <location>
        <begin position="1488"/>
        <end position="1522"/>
    </location>
</feature>
<feature type="compositionally biased region" description="Polar residues" evidence="12">
    <location>
        <begin position="1322"/>
        <end position="1341"/>
    </location>
</feature>
<feature type="compositionally biased region" description="Polar residues" evidence="12">
    <location>
        <begin position="1371"/>
        <end position="1381"/>
    </location>
</feature>
<feature type="compositionally biased region" description="Basic and acidic residues" evidence="12">
    <location>
        <begin position="588"/>
        <end position="600"/>
    </location>
</feature>
<feature type="region of interest" description="Disordered" evidence="12">
    <location>
        <begin position="907"/>
        <end position="938"/>
    </location>
</feature>
<dbReference type="PROSITE" id="PS00028">
    <property type="entry name" value="ZINC_FINGER_C2H2_1"/>
    <property type="match status" value="4"/>
</dbReference>
<proteinExistence type="inferred from homology"/>
<comment type="subcellular location">
    <subcellularLocation>
        <location evidence="1">Nucleus</location>
    </subcellularLocation>
</comment>
<feature type="compositionally biased region" description="Polar residues" evidence="12">
    <location>
        <begin position="1"/>
        <end position="11"/>
    </location>
</feature>
<keyword evidence="7" id="KW-0805">Transcription regulation</keyword>
<feature type="compositionally biased region" description="Pro residues" evidence="12">
    <location>
        <begin position="320"/>
        <end position="331"/>
    </location>
</feature>
<feature type="compositionally biased region" description="Polar residues" evidence="12">
    <location>
        <begin position="194"/>
        <end position="203"/>
    </location>
</feature>
<evidence type="ECO:0000256" key="9">
    <source>
        <dbReference type="ARBA" id="ARBA00023163"/>
    </source>
</evidence>
<feature type="region of interest" description="Disordered" evidence="12">
    <location>
        <begin position="779"/>
        <end position="831"/>
    </location>
</feature>